<dbReference type="GO" id="GO:0016881">
    <property type="term" value="F:acid-amino acid ligase activity"/>
    <property type="evidence" value="ECO:0007669"/>
    <property type="project" value="InterPro"/>
</dbReference>
<feature type="domain" description="Mur ligase N-terminal catalytic" evidence="1">
    <location>
        <begin position="2"/>
        <end position="102"/>
    </location>
</feature>
<name>A0A3S0ALI3_9FLAO</name>
<dbReference type="PANTHER" id="PTHR43445">
    <property type="entry name" value="UDP-N-ACETYLMURAMATE--L-ALANINE LIGASE-RELATED"/>
    <property type="match status" value="1"/>
</dbReference>
<accession>A0A3S0ALI3</accession>
<dbReference type="Gene3D" id="3.90.190.20">
    <property type="entry name" value="Mur ligase, C-terminal domain"/>
    <property type="match status" value="1"/>
</dbReference>
<evidence type="ECO:0000259" key="2">
    <source>
        <dbReference type="Pfam" id="PF08245"/>
    </source>
</evidence>
<comment type="caution">
    <text evidence="3">The sequence shown here is derived from an EMBL/GenBank/DDBJ whole genome shotgun (WGS) entry which is preliminary data.</text>
</comment>
<dbReference type="InterPro" id="IPR000713">
    <property type="entry name" value="Mur_ligase_N"/>
</dbReference>
<dbReference type="Pfam" id="PF01225">
    <property type="entry name" value="Mur_ligase"/>
    <property type="match status" value="1"/>
</dbReference>
<organism evidence="3 4">
    <name type="scientific">Arenibacter aquaticus</name>
    <dbReference type="NCBI Taxonomy" id="2489054"/>
    <lineage>
        <taxon>Bacteria</taxon>
        <taxon>Pseudomonadati</taxon>
        <taxon>Bacteroidota</taxon>
        <taxon>Flavobacteriia</taxon>
        <taxon>Flavobacteriales</taxon>
        <taxon>Flavobacteriaceae</taxon>
        <taxon>Arenibacter</taxon>
    </lineage>
</organism>
<keyword evidence="4" id="KW-1185">Reference proteome</keyword>
<dbReference type="InterPro" id="IPR036565">
    <property type="entry name" value="Mur-like_cat_sf"/>
</dbReference>
<dbReference type="GO" id="GO:0005524">
    <property type="term" value="F:ATP binding"/>
    <property type="evidence" value="ECO:0007669"/>
    <property type="project" value="InterPro"/>
</dbReference>
<dbReference type="InterPro" id="IPR013221">
    <property type="entry name" value="Mur_ligase_cen"/>
</dbReference>
<dbReference type="OrthoDB" id="9804126at2"/>
<dbReference type="EMBL" id="RQPJ01000014">
    <property type="protein sequence ID" value="RTE52904.1"/>
    <property type="molecule type" value="Genomic_DNA"/>
</dbReference>
<dbReference type="AlphaFoldDB" id="A0A3S0ALI3"/>
<dbReference type="Gene3D" id="3.40.1190.10">
    <property type="entry name" value="Mur-like, catalytic domain"/>
    <property type="match status" value="1"/>
</dbReference>
<proteinExistence type="predicted"/>
<evidence type="ECO:0000313" key="3">
    <source>
        <dbReference type="EMBL" id="RTE52904.1"/>
    </source>
</evidence>
<dbReference type="SUPFAM" id="SSF53244">
    <property type="entry name" value="MurD-like peptide ligases, peptide-binding domain"/>
    <property type="match status" value="1"/>
</dbReference>
<dbReference type="PANTHER" id="PTHR43445:SF5">
    <property type="entry name" value="UDP-N-ACETYLMURAMATE--L-ALANYL-GAMMA-D-GLUTAMYL-MESO-2,6-DIAMINOHEPTANDIOATE LIGASE"/>
    <property type="match status" value="1"/>
</dbReference>
<dbReference type="Pfam" id="PF08245">
    <property type="entry name" value="Mur_ligase_M"/>
    <property type="match status" value="1"/>
</dbReference>
<sequence length="453" mass="50833">MRIHFIAIGGSAMHNLALALHHKGYVISGSDDVIFEPSKTRLESKGLLPTSFGWFPEKIDKSLDAVILGMHAKADNPELIKAQELGVKIYSYPEFLYEQSKDKTRVVIGGSHGKTTITSMILHVLNYHDIAVDYMVGAQLDGFDRMVHLTDENDFIVLEGDEYLSSPIDRRPKFHLYQPNIALLSGIAWDHINVFPTYENYVEQFQVFVDSIVKGGSITYNEEDAEVNRVVNASENPIRKLAYRTPEYQVENGQSILETPEGPMPIEIFGRHNLSNLAGAKWICQNMGVDEDDFYEAIASFKGASKRLEKIAEGKTSVAYKDFAHSPSKVMATTKAVKEQYPNKKLIACLELHTYSSFNPEFLKEYKGALDAADVAAVFYLPESVRIKKLKEVSPEQISEAFQRNDLQIFTDAEVFKNFVFGEGYDNSVLLLMSSGNYGGLDLDEVKELVQAN</sequence>
<evidence type="ECO:0000259" key="1">
    <source>
        <dbReference type="Pfam" id="PF01225"/>
    </source>
</evidence>
<dbReference type="RefSeq" id="WP_126163128.1">
    <property type="nucleotide sequence ID" value="NZ_RQPJ01000014.1"/>
</dbReference>
<reference evidence="3 4" key="1">
    <citation type="submission" date="2018-11" db="EMBL/GenBank/DDBJ databases">
        <title>Arenibacter aquaticus sp.nov., a marine bacterium isolated from surface seawater in the South China Sea.</title>
        <authorList>
            <person name="Guo J."/>
            <person name="Sun J."/>
        </authorList>
    </citation>
    <scope>NUCLEOTIDE SEQUENCE [LARGE SCALE GENOMIC DNA]</scope>
    <source>
        <strain evidence="3 4">GUO666</strain>
    </source>
</reference>
<dbReference type="Proteomes" id="UP000267585">
    <property type="component" value="Unassembled WGS sequence"/>
</dbReference>
<dbReference type="SUPFAM" id="SSF51984">
    <property type="entry name" value="MurCD N-terminal domain"/>
    <property type="match status" value="1"/>
</dbReference>
<gene>
    <name evidence="3" type="ORF">EHW67_14660</name>
</gene>
<feature type="domain" description="Mur ligase central" evidence="2">
    <location>
        <begin position="108"/>
        <end position="280"/>
    </location>
</feature>
<dbReference type="Gene3D" id="3.40.50.720">
    <property type="entry name" value="NAD(P)-binding Rossmann-like Domain"/>
    <property type="match status" value="1"/>
</dbReference>
<evidence type="ECO:0000313" key="4">
    <source>
        <dbReference type="Proteomes" id="UP000267585"/>
    </source>
</evidence>
<dbReference type="InterPro" id="IPR050061">
    <property type="entry name" value="MurCDEF_pg_biosynth"/>
</dbReference>
<protein>
    <submittedName>
        <fullName evidence="3">Peptidoglycan synthetase</fullName>
    </submittedName>
</protein>
<dbReference type="SUPFAM" id="SSF53623">
    <property type="entry name" value="MurD-like peptide ligases, catalytic domain"/>
    <property type="match status" value="1"/>
</dbReference>
<dbReference type="InterPro" id="IPR036615">
    <property type="entry name" value="Mur_ligase_C_dom_sf"/>
</dbReference>